<dbReference type="AlphaFoldDB" id="A0A382T9D6"/>
<gene>
    <name evidence="1" type="ORF">METZ01_LOCUS371497</name>
</gene>
<accession>A0A382T9D6</accession>
<dbReference type="InterPro" id="IPR036869">
    <property type="entry name" value="J_dom_sf"/>
</dbReference>
<dbReference type="SUPFAM" id="SSF46565">
    <property type="entry name" value="Chaperone J-domain"/>
    <property type="match status" value="1"/>
</dbReference>
<organism evidence="1">
    <name type="scientific">marine metagenome</name>
    <dbReference type="NCBI Taxonomy" id="408172"/>
    <lineage>
        <taxon>unclassified sequences</taxon>
        <taxon>metagenomes</taxon>
        <taxon>ecological metagenomes</taxon>
    </lineage>
</organism>
<proteinExistence type="predicted"/>
<evidence type="ECO:0000313" key="1">
    <source>
        <dbReference type="EMBL" id="SVD18643.1"/>
    </source>
</evidence>
<evidence type="ECO:0008006" key="2">
    <source>
        <dbReference type="Google" id="ProtNLM"/>
    </source>
</evidence>
<protein>
    <recommendedName>
        <fullName evidence="2">J domain-containing protein</fullName>
    </recommendedName>
</protein>
<name>A0A382T9D6_9ZZZZ</name>
<sequence length="49" mass="5715">MKKYHPDLHCADPEKKRIAEELTRQLTQAHQILDTALLKKARGENNGRF</sequence>
<reference evidence="1" key="1">
    <citation type="submission" date="2018-05" db="EMBL/GenBank/DDBJ databases">
        <authorList>
            <person name="Lanie J.A."/>
            <person name="Ng W.-L."/>
            <person name="Kazmierczak K.M."/>
            <person name="Andrzejewski T.M."/>
            <person name="Davidsen T.M."/>
            <person name="Wayne K.J."/>
            <person name="Tettelin H."/>
            <person name="Glass J.I."/>
            <person name="Rusch D."/>
            <person name="Podicherti R."/>
            <person name="Tsui H.-C.T."/>
            <person name="Winkler M.E."/>
        </authorList>
    </citation>
    <scope>NUCLEOTIDE SEQUENCE</scope>
</reference>
<dbReference type="EMBL" id="UINC01134849">
    <property type="protein sequence ID" value="SVD18643.1"/>
    <property type="molecule type" value="Genomic_DNA"/>
</dbReference>